<sequence>MEVEHWVELDPLRSASPVVGDEQVLDVELDRHTQLLPVSDGGGESKRAVMAMLCGPRSEKRDPGIVSDTNSVQSDQNPLEAAPGYAVILRSLVPRFPMTMRDVKGRIAPQVPYKLMPSLAQFRALVAGRREAIKWGRARALKEAYDARVRMSSPPDAERMIPLTIGDIFRWLEDEGFFHPARPKAQAEDAPDEKKVIGHTADASVPMGAQSDAFCPA</sequence>
<dbReference type="InParanoid" id="W4K6K2"/>
<proteinExistence type="predicted"/>
<accession>W4K6K2</accession>
<reference evidence="2 3" key="1">
    <citation type="journal article" date="2012" name="New Phytol.">
        <title>Insight into trade-off between wood decay and parasitism from the genome of a fungal forest pathogen.</title>
        <authorList>
            <person name="Olson A."/>
            <person name="Aerts A."/>
            <person name="Asiegbu F."/>
            <person name="Belbahri L."/>
            <person name="Bouzid O."/>
            <person name="Broberg A."/>
            <person name="Canback B."/>
            <person name="Coutinho P.M."/>
            <person name="Cullen D."/>
            <person name="Dalman K."/>
            <person name="Deflorio G."/>
            <person name="van Diepen L.T."/>
            <person name="Dunand C."/>
            <person name="Duplessis S."/>
            <person name="Durling M."/>
            <person name="Gonthier P."/>
            <person name="Grimwood J."/>
            <person name="Fossdal C.G."/>
            <person name="Hansson D."/>
            <person name="Henrissat B."/>
            <person name="Hietala A."/>
            <person name="Himmelstrand K."/>
            <person name="Hoffmeister D."/>
            <person name="Hogberg N."/>
            <person name="James T.Y."/>
            <person name="Karlsson M."/>
            <person name="Kohler A."/>
            <person name="Kues U."/>
            <person name="Lee Y.H."/>
            <person name="Lin Y.C."/>
            <person name="Lind M."/>
            <person name="Lindquist E."/>
            <person name="Lombard V."/>
            <person name="Lucas S."/>
            <person name="Lunden K."/>
            <person name="Morin E."/>
            <person name="Murat C."/>
            <person name="Park J."/>
            <person name="Raffaello T."/>
            <person name="Rouze P."/>
            <person name="Salamov A."/>
            <person name="Schmutz J."/>
            <person name="Solheim H."/>
            <person name="Stahlberg J."/>
            <person name="Velez H."/>
            <person name="de Vries R.P."/>
            <person name="Wiebenga A."/>
            <person name="Woodward S."/>
            <person name="Yakovlev I."/>
            <person name="Garbelotto M."/>
            <person name="Martin F."/>
            <person name="Grigoriev I.V."/>
            <person name="Stenlid J."/>
        </authorList>
    </citation>
    <scope>NUCLEOTIDE SEQUENCE [LARGE SCALE GENOMIC DNA]</scope>
    <source>
        <strain evidence="2 3">TC 32-1</strain>
    </source>
</reference>
<dbReference type="OrthoDB" id="1741717at2759"/>
<dbReference type="KEGG" id="hir:HETIRDRAFT_147573"/>
<evidence type="ECO:0000313" key="3">
    <source>
        <dbReference type="Proteomes" id="UP000030671"/>
    </source>
</evidence>
<dbReference type="eggNOG" id="ENOG502S5YH">
    <property type="taxonomic scope" value="Eukaryota"/>
</dbReference>
<feature type="non-terminal residue" evidence="2">
    <location>
        <position position="217"/>
    </location>
</feature>
<dbReference type="Pfam" id="PF22951">
    <property type="entry name" value="3HBD"/>
    <property type="match status" value="1"/>
</dbReference>
<name>W4K6K2_HETIT</name>
<dbReference type="AlphaFoldDB" id="W4K6K2"/>
<evidence type="ECO:0000259" key="1">
    <source>
        <dbReference type="Pfam" id="PF22951"/>
    </source>
</evidence>
<dbReference type="Proteomes" id="UP000030671">
    <property type="component" value="Unassembled WGS sequence"/>
</dbReference>
<dbReference type="EMBL" id="KI925458">
    <property type="protein sequence ID" value="ETW81433.1"/>
    <property type="molecule type" value="Genomic_DNA"/>
</dbReference>
<dbReference type="STRING" id="747525.W4K6K2"/>
<dbReference type="RefSeq" id="XP_009546080.1">
    <property type="nucleotide sequence ID" value="XM_009547785.1"/>
</dbReference>
<protein>
    <recommendedName>
        <fullName evidence="1">YEATS domain-containing protein</fullName>
    </recommendedName>
</protein>
<dbReference type="InterPro" id="IPR055127">
    <property type="entry name" value="YEATS2_3HBD"/>
</dbReference>
<dbReference type="HOGENOM" id="CLU_1274924_0_0_1"/>
<feature type="domain" description="YEATS" evidence="1">
    <location>
        <begin position="85"/>
        <end position="185"/>
    </location>
</feature>
<dbReference type="GeneID" id="20667214"/>
<evidence type="ECO:0000313" key="2">
    <source>
        <dbReference type="EMBL" id="ETW81433.1"/>
    </source>
</evidence>
<organism evidence="2 3">
    <name type="scientific">Heterobasidion irregulare (strain TC 32-1)</name>
    <dbReference type="NCBI Taxonomy" id="747525"/>
    <lineage>
        <taxon>Eukaryota</taxon>
        <taxon>Fungi</taxon>
        <taxon>Dikarya</taxon>
        <taxon>Basidiomycota</taxon>
        <taxon>Agaricomycotina</taxon>
        <taxon>Agaricomycetes</taxon>
        <taxon>Russulales</taxon>
        <taxon>Bondarzewiaceae</taxon>
        <taxon>Heterobasidion</taxon>
        <taxon>Heterobasidion annosum species complex</taxon>
    </lineage>
</organism>
<keyword evidence="3" id="KW-1185">Reference proteome</keyword>
<gene>
    <name evidence="2" type="ORF">HETIRDRAFT_147573</name>
</gene>